<dbReference type="Gramene" id="C.cajan_45916.t">
    <property type="protein sequence ID" value="C.cajan_45916.t.cds1"/>
    <property type="gene ID" value="C.cajan_45916"/>
</dbReference>
<dbReference type="AlphaFoldDB" id="A0A151QU11"/>
<reference evidence="1" key="1">
    <citation type="journal article" date="2012" name="Nat. Biotechnol.">
        <title>Draft genome sequence of pigeonpea (Cajanus cajan), an orphan legume crop of resource-poor farmers.</title>
        <authorList>
            <person name="Varshney R.K."/>
            <person name="Chen W."/>
            <person name="Li Y."/>
            <person name="Bharti A.K."/>
            <person name="Saxena R.K."/>
            <person name="Schlueter J.A."/>
            <person name="Donoghue M.T."/>
            <person name="Azam S."/>
            <person name="Fan G."/>
            <person name="Whaley A.M."/>
            <person name="Farmer A.D."/>
            <person name="Sheridan J."/>
            <person name="Iwata A."/>
            <person name="Tuteja R."/>
            <person name="Penmetsa R.V."/>
            <person name="Wu W."/>
            <person name="Upadhyaya H.D."/>
            <person name="Yang S.P."/>
            <person name="Shah T."/>
            <person name="Saxena K.B."/>
            <person name="Michael T."/>
            <person name="McCombie W.R."/>
            <person name="Yang B."/>
            <person name="Zhang G."/>
            <person name="Yang H."/>
            <person name="Wang J."/>
            <person name="Spillane C."/>
            <person name="Cook D.R."/>
            <person name="May G.D."/>
            <person name="Xu X."/>
            <person name="Jackson S.A."/>
        </authorList>
    </citation>
    <scope>NUCLEOTIDE SEQUENCE [LARGE SCALE GENOMIC DNA]</scope>
</reference>
<name>A0A151QU11_CAJCA</name>
<keyword evidence="2" id="KW-1185">Reference proteome</keyword>
<dbReference type="Proteomes" id="UP000075243">
    <property type="component" value="Unassembled WGS sequence"/>
</dbReference>
<proteinExistence type="predicted"/>
<accession>A0A151QU11</accession>
<organism evidence="1 2">
    <name type="scientific">Cajanus cajan</name>
    <name type="common">Pigeon pea</name>
    <name type="synonym">Cajanus indicus</name>
    <dbReference type="NCBI Taxonomy" id="3821"/>
    <lineage>
        <taxon>Eukaryota</taxon>
        <taxon>Viridiplantae</taxon>
        <taxon>Streptophyta</taxon>
        <taxon>Embryophyta</taxon>
        <taxon>Tracheophyta</taxon>
        <taxon>Spermatophyta</taxon>
        <taxon>Magnoliopsida</taxon>
        <taxon>eudicotyledons</taxon>
        <taxon>Gunneridae</taxon>
        <taxon>Pentapetalae</taxon>
        <taxon>rosids</taxon>
        <taxon>fabids</taxon>
        <taxon>Fabales</taxon>
        <taxon>Fabaceae</taxon>
        <taxon>Papilionoideae</taxon>
        <taxon>50 kb inversion clade</taxon>
        <taxon>NPAAA clade</taxon>
        <taxon>indigoferoid/millettioid clade</taxon>
        <taxon>Phaseoleae</taxon>
        <taxon>Cajanus</taxon>
    </lineage>
</organism>
<dbReference type="EMBL" id="KQ484783">
    <property type="protein sequence ID" value="KYP33759.1"/>
    <property type="molecule type" value="Genomic_DNA"/>
</dbReference>
<gene>
    <name evidence="1" type="ORF">KK1_045363</name>
</gene>
<evidence type="ECO:0000313" key="2">
    <source>
        <dbReference type="Proteomes" id="UP000075243"/>
    </source>
</evidence>
<protein>
    <submittedName>
        <fullName evidence="1">Uncharacterized protein</fullName>
    </submittedName>
</protein>
<sequence length="63" mass="7530">MIPVEVREASHRRLTFNNEQNNQELATNLDMIDELRDEARIKEEACKLRAARKYNTKVKPRKF</sequence>
<evidence type="ECO:0000313" key="1">
    <source>
        <dbReference type="EMBL" id="KYP33759.1"/>
    </source>
</evidence>